<reference evidence="2" key="1">
    <citation type="submission" date="2020-12" db="EMBL/GenBank/DDBJ databases">
        <authorList>
            <person name="Chopjitt P."/>
        </authorList>
    </citation>
    <scope>NUCLEOTIDE SEQUENCE</scope>
    <source>
        <strain evidence="2">AP1</strain>
    </source>
</reference>
<dbReference type="EMBL" id="JAEFCT010000007">
    <property type="protein sequence ID" value="MBK1444766.1"/>
    <property type="molecule type" value="Genomic_DNA"/>
</dbReference>
<protein>
    <recommendedName>
        <fullName evidence="1">MaoC-like domain-containing protein</fullName>
    </recommendedName>
</protein>
<feature type="domain" description="MaoC-like" evidence="1">
    <location>
        <begin position="7"/>
        <end position="81"/>
    </location>
</feature>
<sequence>MNLKFIESDLEQWAQLSSDRNPIHFDEVFAKKNGLDGCIVHGMLAMLPMKEIFTEQNKKNSQYNHIKIFLKKSVPLNKELSYSHINNKIMLKSNDEHLYSSKITYLAENPPTEVKKESIPISSFISKKDLKEKYIKFKKLNKQTENNILFWDSILFSIYISNNKNSPLSHNVSDLLKRENLKPESYVVFQIEHSLTIFNNNVDLSIENIDCISYSLIGGDLIRIENNIYASIILYLYLHDKPIIKTEMGLLAKLF</sequence>
<dbReference type="GO" id="GO:0005835">
    <property type="term" value="C:fatty acid synthase complex"/>
    <property type="evidence" value="ECO:0007669"/>
    <property type="project" value="InterPro"/>
</dbReference>
<dbReference type="PRINTS" id="PR01483">
    <property type="entry name" value="FASYNTHASE"/>
</dbReference>
<dbReference type="Proteomes" id="UP000660083">
    <property type="component" value="Unassembled WGS sequence"/>
</dbReference>
<dbReference type="GO" id="GO:0004312">
    <property type="term" value="F:fatty acid synthase activity"/>
    <property type="evidence" value="ECO:0007669"/>
    <property type="project" value="InterPro"/>
</dbReference>
<accession>A0A8I1KYW2</accession>
<dbReference type="RefSeq" id="WP_005071882.1">
    <property type="nucleotide sequence ID" value="NZ_CP139258.1"/>
</dbReference>
<name>A0A8I1KYW2_ACIPI</name>
<evidence type="ECO:0000313" key="2">
    <source>
        <dbReference type="EMBL" id="MBK1444766.1"/>
    </source>
</evidence>
<proteinExistence type="predicted"/>
<dbReference type="SUPFAM" id="SSF54637">
    <property type="entry name" value="Thioesterase/thiol ester dehydrase-isomerase"/>
    <property type="match status" value="1"/>
</dbReference>
<organism evidence="2 3">
    <name type="scientific">Acinetobacter pittii</name>
    <name type="common">Acinetobacter genomosp. 3</name>
    <dbReference type="NCBI Taxonomy" id="48296"/>
    <lineage>
        <taxon>Bacteria</taxon>
        <taxon>Pseudomonadati</taxon>
        <taxon>Pseudomonadota</taxon>
        <taxon>Gammaproteobacteria</taxon>
        <taxon>Moraxellales</taxon>
        <taxon>Moraxellaceae</taxon>
        <taxon>Acinetobacter</taxon>
        <taxon>Acinetobacter calcoaceticus/baumannii complex</taxon>
    </lineage>
</organism>
<comment type="caution">
    <text evidence="2">The sequence shown here is derived from an EMBL/GenBank/DDBJ whole genome shotgun (WGS) entry which is preliminary data.</text>
</comment>
<dbReference type="InterPro" id="IPR003965">
    <property type="entry name" value="Fatty_acid_synthase"/>
</dbReference>
<dbReference type="InterPro" id="IPR002539">
    <property type="entry name" value="MaoC-like_dom"/>
</dbReference>
<dbReference type="AlphaFoldDB" id="A0A8I1KYW2"/>
<dbReference type="Pfam" id="PF01575">
    <property type="entry name" value="MaoC_dehydratas"/>
    <property type="match status" value="1"/>
</dbReference>
<gene>
    <name evidence="2" type="ORF">JDA50_10035</name>
</gene>
<dbReference type="Gene3D" id="3.10.129.10">
    <property type="entry name" value="Hotdog Thioesterase"/>
    <property type="match status" value="1"/>
</dbReference>
<evidence type="ECO:0000313" key="3">
    <source>
        <dbReference type="Proteomes" id="UP000660083"/>
    </source>
</evidence>
<dbReference type="GO" id="GO:0006633">
    <property type="term" value="P:fatty acid biosynthetic process"/>
    <property type="evidence" value="ECO:0007669"/>
    <property type="project" value="InterPro"/>
</dbReference>
<dbReference type="InterPro" id="IPR029069">
    <property type="entry name" value="HotDog_dom_sf"/>
</dbReference>
<evidence type="ECO:0000259" key="1">
    <source>
        <dbReference type="Pfam" id="PF01575"/>
    </source>
</evidence>